<gene>
    <name evidence="1" type="ORF">GCM10022399_19020</name>
</gene>
<accession>A0ABP7D9P7</accession>
<comment type="caution">
    <text evidence="1">The sequence shown here is derived from an EMBL/GenBank/DDBJ whole genome shotgun (WGS) entry which is preliminary data.</text>
</comment>
<sequence length="53" mass="6085">MSCRIGRHHWEITTVTGMRERICVQCGRSRFDASVHPDFNARKDHGSIFVLGL</sequence>
<dbReference type="Proteomes" id="UP001501468">
    <property type="component" value="Unassembled WGS sequence"/>
</dbReference>
<proteinExistence type="predicted"/>
<protein>
    <submittedName>
        <fullName evidence="1">Uncharacterized protein</fullName>
    </submittedName>
</protein>
<organism evidence="1 2">
    <name type="scientific">Terrabacter ginsenosidimutans</name>
    <dbReference type="NCBI Taxonomy" id="490575"/>
    <lineage>
        <taxon>Bacteria</taxon>
        <taxon>Bacillati</taxon>
        <taxon>Actinomycetota</taxon>
        <taxon>Actinomycetes</taxon>
        <taxon>Micrococcales</taxon>
        <taxon>Intrasporangiaceae</taxon>
        <taxon>Terrabacter</taxon>
    </lineage>
</organism>
<keyword evidence="2" id="KW-1185">Reference proteome</keyword>
<name>A0ABP7D9P7_9MICO</name>
<dbReference type="EMBL" id="BAABDC010000002">
    <property type="protein sequence ID" value="GAA3702772.1"/>
    <property type="molecule type" value="Genomic_DNA"/>
</dbReference>
<evidence type="ECO:0000313" key="2">
    <source>
        <dbReference type="Proteomes" id="UP001501468"/>
    </source>
</evidence>
<reference evidence="2" key="1">
    <citation type="journal article" date="2019" name="Int. J. Syst. Evol. Microbiol.">
        <title>The Global Catalogue of Microorganisms (GCM) 10K type strain sequencing project: providing services to taxonomists for standard genome sequencing and annotation.</title>
        <authorList>
            <consortium name="The Broad Institute Genomics Platform"/>
            <consortium name="The Broad Institute Genome Sequencing Center for Infectious Disease"/>
            <person name="Wu L."/>
            <person name="Ma J."/>
        </authorList>
    </citation>
    <scope>NUCLEOTIDE SEQUENCE [LARGE SCALE GENOMIC DNA]</scope>
    <source>
        <strain evidence="2">JCM 17125</strain>
    </source>
</reference>
<evidence type="ECO:0000313" key="1">
    <source>
        <dbReference type="EMBL" id="GAA3702772.1"/>
    </source>
</evidence>